<dbReference type="RefSeq" id="WP_186887861.1">
    <property type="nucleotide sequence ID" value="NZ_JACONZ010000002.1"/>
</dbReference>
<dbReference type="AlphaFoldDB" id="A0A923I9S1"/>
<dbReference type="SUPFAM" id="SSF48179">
    <property type="entry name" value="6-phosphogluconate dehydrogenase C-terminal domain-like"/>
    <property type="match status" value="1"/>
</dbReference>
<sequence length="357" mass="38714">MALNENRVAVISSGNGGQSMAAWYALHGWEVRLYAREAERVAMFPSAEFILSGAVSGRAPLQLISCEMEKVLQDAALIMVTTPAQYHAVIARAMAPWLRDGQTVVLNPGRTFGVLEFDAVLRENGCRARLRLAETDTFVFTCRCEQVGRPVIHRVKDCLKVAALAPADTLPVTAMLRRAFPTACPAGGILDTGLSNMGMLFHPVPALMNLVRIEAGERFRYYHEGISPLVAEMLERLDAERMALARAVGAPVLPVLDWLRSKYGSAGGTLYDALQDTNAYAEVYGPGDTHTRYIYEDVPTGCVPMLALGRRLGLPMPLTASVVGWASAVCGVDFYARGRNEKRIDLTALLEGAGATA</sequence>
<feature type="domain" description="Opine dehydrogenase" evidence="1">
    <location>
        <begin position="186"/>
        <end position="330"/>
    </location>
</feature>
<dbReference type="Gene3D" id="1.10.1040.10">
    <property type="entry name" value="N-(1-d-carboxylethyl)-l-norvaline Dehydrogenase, domain 2"/>
    <property type="match status" value="1"/>
</dbReference>
<dbReference type="PANTHER" id="PTHR38015">
    <property type="entry name" value="BLR6086 PROTEIN"/>
    <property type="match status" value="1"/>
</dbReference>
<name>A0A923I9S1_9FIRM</name>
<dbReference type="Proteomes" id="UP000659630">
    <property type="component" value="Unassembled WGS sequence"/>
</dbReference>
<dbReference type="InterPro" id="IPR036291">
    <property type="entry name" value="NAD(P)-bd_dom_sf"/>
</dbReference>
<comment type="caution">
    <text evidence="2">The sequence shown here is derived from an EMBL/GenBank/DDBJ whole genome shotgun (WGS) entry which is preliminary data.</text>
</comment>
<dbReference type="Gene3D" id="3.40.50.720">
    <property type="entry name" value="NAD(P)-binding Rossmann-like Domain"/>
    <property type="match status" value="1"/>
</dbReference>
<keyword evidence="3" id="KW-1185">Reference proteome</keyword>
<dbReference type="EMBL" id="JACONZ010000002">
    <property type="protein sequence ID" value="MBC5581517.1"/>
    <property type="molecule type" value="Genomic_DNA"/>
</dbReference>
<dbReference type="InterPro" id="IPR008927">
    <property type="entry name" value="6-PGluconate_DH-like_C_sf"/>
</dbReference>
<dbReference type="GO" id="GO:0016491">
    <property type="term" value="F:oxidoreductase activity"/>
    <property type="evidence" value="ECO:0007669"/>
    <property type="project" value="InterPro"/>
</dbReference>
<accession>A0A923I9S1</accession>
<dbReference type="SUPFAM" id="SSF51735">
    <property type="entry name" value="NAD(P)-binding Rossmann-fold domains"/>
    <property type="match status" value="1"/>
</dbReference>
<dbReference type="PANTHER" id="PTHR38015:SF1">
    <property type="entry name" value="OPINE DEHYDROGENASE DOMAIN-CONTAINING PROTEIN"/>
    <property type="match status" value="1"/>
</dbReference>
<organism evidence="2 3">
    <name type="scientific">Anaerofilum hominis</name>
    <dbReference type="NCBI Taxonomy" id="2763016"/>
    <lineage>
        <taxon>Bacteria</taxon>
        <taxon>Bacillati</taxon>
        <taxon>Bacillota</taxon>
        <taxon>Clostridia</taxon>
        <taxon>Eubacteriales</taxon>
        <taxon>Oscillospiraceae</taxon>
        <taxon>Anaerofilum</taxon>
    </lineage>
</organism>
<reference evidence="2" key="1">
    <citation type="submission" date="2020-08" db="EMBL/GenBank/DDBJ databases">
        <title>Genome public.</title>
        <authorList>
            <person name="Liu C."/>
            <person name="Sun Q."/>
        </authorList>
    </citation>
    <scope>NUCLEOTIDE SEQUENCE</scope>
    <source>
        <strain evidence="2">BX8</strain>
    </source>
</reference>
<evidence type="ECO:0000259" key="1">
    <source>
        <dbReference type="Pfam" id="PF02317"/>
    </source>
</evidence>
<proteinExistence type="predicted"/>
<gene>
    <name evidence="2" type="ORF">H8S23_08330</name>
</gene>
<protein>
    <submittedName>
        <fullName evidence="2">NAD/NADP octopine/nopaline dehydrogenase family protein</fullName>
    </submittedName>
</protein>
<evidence type="ECO:0000313" key="2">
    <source>
        <dbReference type="EMBL" id="MBC5581517.1"/>
    </source>
</evidence>
<dbReference type="InterPro" id="IPR003421">
    <property type="entry name" value="Opine_DH"/>
</dbReference>
<dbReference type="InterPro" id="IPR051729">
    <property type="entry name" value="Opine/Lysopine_DH"/>
</dbReference>
<evidence type="ECO:0000313" key="3">
    <source>
        <dbReference type="Proteomes" id="UP000659630"/>
    </source>
</evidence>
<dbReference type="InterPro" id="IPR013328">
    <property type="entry name" value="6PGD_dom2"/>
</dbReference>
<dbReference type="Pfam" id="PF02317">
    <property type="entry name" value="Octopine_DH"/>
    <property type="match status" value="1"/>
</dbReference>